<dbReference type="GO" id="GO:0009279">
    <property type="term" value="C:cell outer membrane"/>
    <property type="evidence" value="ECO:0007669"/>
    <property type="project" value="UniProtKB-SubCell"/>
</dbReference>
<name>A0A846ZKS7_9GAMM</name>
<dbReference type="Gene3D" id="2.60.40.2070">
    <property type="match status" value="1"/>
</dbReference>
<keyword evidence="6 10" id="KW-0732">Signal</keyword>
<feature type="domain" description="PapC-like C-terminal" evidence="11">
    <location>
        <begin position="824"/>
        <end position="889"/>
    </location>
</feature>
<evidence type="ECO:0000313" key="14">
    <source>
        <dbReference type="Proteomes" id="UP000541636"/>
    </source>
</evidence>
<gene>
    <name evidence="13" type="ORF">HF690_06545</name>
</gene>
<reference evidence="13 14" key="1">
    <citation type="journal article" date="2017" name="Int. J. Syst. Evol. Microbiol.">
        <title>Oleiagrimonas citrea sp. nov., a marine bacterium isolated from tidal flat sediment and emended description of the genus Oleiagrimonas Fang et al. 2015 and Oleiagrimonas soli.</title>
        <authorList>
            <person name="Yang S.H."/>
            <person name="Seo H.S."/>
            <person name="Seong C.N."/>
            <person name="Kwon K.K."/>
        </authorList>
    </citation>
    <scope>NUCLEOTIDE SEQUENCE [LARGE SCALE GENOMIC DNA]</scope>
    <source>
        <strain evidence="13 14">MEBiC09124</strain>
    </source>
</reference>
<dbReference type="Pfam" id="PF13954">
    <property type="entry name" value="PapC_N"/>
    <property type="match status" value="1"/>
</dbReference>
<evidence type="ECO:0000256" key="1">
    <source>
        <dbReference type="ARBA" id="ARBA00004571"/>
    </source>
</evidence>
<dbReference type="GO" id="GO:0015473">
    <property type="term" value="F:fimbrial usher porin activity"/>
    <property type="evidence" value="ECO:0007669"/>
    <property type="project" value="InterPro"/>
</dbReference>
<dbReference type="PROSITE" id="PS01151">
    <property type="entry name" value="FIMBRIAL_USHER"/>
    <property type="match status" value="1"/>
</dbReference>
<organism evidence="13 14">
    <name type="scientific">Oleiagrimonas citrea</name>
    <dbReference type="NCBI Taxonomy" id="1665687"/>
    <lineage>
        <taxon>Bacteria</taxon>
        <taxon>Pseudomonadati</taxon>
        <taxon>Pseudomonadota</taxon>
        <taxon>Gammaproteobacteria</taxon>
        <taxon>Lysobacterales</taxon>
        <taxon>Rhodanobacteraceae</taxon>
        <taxon>Oleiagrimonas</taxon>
    </lineage>
</organism>
<dbReference type="Proteomes" id="UP000541636">
    <property type="component" value="Unassembled WGS sequence"/>
</dbReference>
<dbReference type="Gene3D" id="2.60.40.3110">
    <property type="match status" value="1"/>
</dbReference>
<keyword evidence="7 9" id="KW-0472">Membrane</keyword>
<evidence type="ECO:0000256" key="4">
    <source>
        <dbReference type="ARBA" id="ARBA00022452"/>
    </source>
</evidence>
<evidence type="ECO:0000259" key="11">
    <source>
        <dbReference type="Pfam" id="PF13953"/>
    </source>
</evidence>
<dbReference type="Gene3D" id="3.10.20.410">
    <property type="match status" value="1"/>
</dbReference>
<accession>A0A846ZKS7</accession>
<evidence type="ECO:0000256" key="5">
    <source>
        <dbReference type="ARBA" id="ARBA00022692"/>
    </source>
</evidence>
<keyword evidence="8 9" id="KW-0998">Cell outer membrane</keyword>
<dbReference type="InterPro" id="IPR025885">
    <property type="entry name" value="PapC_N"/>
</dbReference>
<keyword evidence="14" id="KW-1185">Reference proteome</keyword>
<dbReference type="PANTHER" id="PTHR30451">
    <property type="entry name" value="OUTER MEMBRANE USHER PROTEIN"/>
    <property type="match status" value="1"/>
</dbReference>
<dbReference type="InterPro" id="IPR000015">
    <property type="entry name" value="Fimb_usher"/>
</dbReference>
<dbReference type="InterPro" id="IPR025949">
    <property type="entry name" value="PapC-like_C"/>
</dbReference>
<dbReference type="GO" id="GO:0009297">
    <property type="term" value="P:pilus assembly"/>
    <property type="evidence" value="ECO:0007669"/>
    <property type="project" value="InterPro"/>
</dbReference>
<protein>
    <submittedName>
        <fullName evidence="13">Fimbrial biogenesis outer membrane usher protein</fullName>
    </submittedName>
</protein>
<sequence length="917" mass="96984">MSRRRATHPVSPARGQLPARLALGVAMTSVLLGLSNASLAAAAGPASAANTSAEGGFADFDPSMLSGGSHNAIDLRRFERGAVVLPGIYNLDVYLNRDWVGRLNVHFIAPKPGASALPCITPELMDRMGLKPAEGAPAFGPDHACMQIEQLVPGAHAHFDQPDLRLDISVPQAYMHQLPRGYVNPSSWDAGVPAALLNYNFNAYRTDSNGISQTSTYLGLNAGLNIGPWHLRQKSTATWQSSSNGAPSRQRWNNIAAYAQRDLPSLRSTLTVGDSYTDGTIFDSLGLRGVQLGTDDRMLPQSLRGYAPVVHGVAETNAKVTVTQNGVQIYQTSVSPGPFTINDLYPTGYGGDLRVTVTEANGRTHSFSVPYASVSQLLRAGTTRFDVAFGRLRNLAIDHEPNLIQATVQHGFSNLFTGYAGLQGSQGYAAALVGGAFNTRYGAFAMDLTQAGTTLPGHRAMDGQSIRLSYSKLIPTSRTALTVAAYRYSSSGYLSLSDAVRARDYARRGLSLTQYLPSEQTTVDGVSIINGLTPAQQAALSGNASTSSITPVATGLIHRRNHFTLSLNQQLGGDAGSLYANASISDYWQRSGHDTQFQVGYNNRFREISYNVSATRTRGPLGRYDDQFFVGVSIPLGESARAPSFTLNLNHDDANGSQQQAMVNGTLGSANQFTYGVTASHVDNGAGSAGSVNGTYRGRYAVLGASYGKGSSYSQASFNASGAVVAHSGGITFGQPTGDTIGIVHAPGAAGARVTNAPGVRVDDSGYALVPYMNPYQLNTVRLDPQGLSLGVQLGSTSEQVAPYAGAVVMLDFKTRQGRALIAHLHLADGKPVPFGAEVVDAEGHNQGVVGQGGLALLRVKDKNGRLSAKWKGPQESSHRCQFEYALPADASRPNAQSVIDVTCNAHPATPSSEGKS</sequence>
<dbReference type="EMBL" id="JAAZQD010000002">
    <property type="protein sequence ID" value="NKZ38616.1"/>
    <property type="molecule type" value="Genomic_DNA"/>
</dbReference>
<evidence type="ECO:0000313" key="13">
    <source>
        <dbReference type="EMBL" id="NKZ38616.1"/>
    </source>
</evidence>
<dbReference type="SUPFAM" id="SSF141729">
    <property type="entry name" value="FimD N-terminal domain-like"/>
    <property type="match status" value="1"/>
</dbReference>
<dbReference type="InterPro" id="IPR043142">
    <property type="entry name" value="PapC-like_C_sf"/>
</dbReference>
<evidence type="ECO:0000256" key="7">
    <source>
        <dbReference type="ARBA" id="ARBA00023136"/>
    </source>
</evidence>
<keyword evidence="4" id="KW-1134">Transmembrane beta strand</keyword>
<feature type="signal peptide" evidence="10">
    <location>
        <begin position="1"/>
        <end position="40"/>
    </location>
</feature>
<evidence type="ECO:0000256" key="2">
    <source>
        <dbReference type="ARBA" id="ARBA00008064"/>
    </source>
</evidence>
<dbReference type="PANTHER" id="PTHR30451:SF20">
    <property type="entry name" value="FIMBRIAE USHER"/>
    <property type="match status" value="1"/>
</dbReference>
<keyword evidence="3 9" id="KW-0813">Transport</keyword>
<dbReference type="InterPro" id="IPR042186">
    <property type="entry name" value="FimD_plug_dom"/>
</dbReference>
<comment type="similarity">
    <text evidence="2 9">Belongs to the fimbrial export usher family.</text>
</comment>
<dbReference type="InterPro" id="IPR018030">
    <property type="entry name" value="Fimbrial_membr_usher_CS"/>
</dbReference>
<evidence type="ECO:0000256" key="3">
    <source>
        <dbReference type="ARBA" id="ARBA00022448"/>
    </source>
</evidence>
<dbReference type="RefSeq" id="WP_168608877.1">
    <property type="nucleotide sequence ID" value="NZ_JAAZQD010000002.1"/>
</dbReference>
<evidence type="ECO:0000259" key="12">
    <source>
        <dbReference type="Pfam" id="PF13954"/>
    </source>
</evidence>
<dbReference type="InterPro" id="IPR037224">
    <property type="entry name" value="PapC_N_sf"/>
</dbReference>
<evidence type="ECO:0000256" key="10">
    <source>
        <dbReference type="SAM" id="SignalP"/>
    </source>
</evidence>
<comment type="caution">
    <text evidence="13">The sequence shown here is derived from an EMBL/GenBank/DDBJ whole genome shotgun (WGS) entry which is preliminary data.</text>
</comment>
<keyword evidence="5 9" id="KW-0812">Transmembrane</keyword>
<dbReference type="Gene3D" id="2.60.40.2610">
    <property type="entry name" value="Outer membrane usher protein FimD, plug domain"/>
    <property type="match status" value="1"/>
</dbReference>
<dbReference type="AlphaFoldDB" id="A0A846ZKS7"/>
<evidence type="ECO:0000256" key="8">
    <source>
        <dbReference type="ARBA" id="ARBA00023237"/>
    </source>
</evidence>
<feature type="chain" id="PRO_5032403601" evidence="10">
    <location>
        <begin position="41"/>
        <end position="917"/>
    </location>
</feature>
<dbReference type="Pfam" id="PF00577">
    <property type="entry name" value="Usher"/>
    <property type="match status" value="1"/>
</dbReference>
<feature type="domain" description="PapC N-terminal" evidence="12">
    <location>
        <begin position="60"/>
        <end position="203"/>
    </location>
</feature>
<dbReference type="FunFam" id="2.60.40.3110:FF:000001">
    <property type="entry name" value="Putative fimbrial outer membrane usher"/>
    <property type="match status" value="1"/>
</dbReference>
<evidence type="ECO:0000256" key="9">
    <source>
        <dbReference type="RuleBase" id="RU003884"/>
    </source>
</evidence>
<keyword evidence="9" id="KW-1029">Fimbrium biogenesis</keyword>
<evidence type="ECO:0000256" key="6">
    <source>
        <dbReference type="ARBA" id="ARBA00022729"/>
    </source>
</evidence>
<comment type="subcellular location">
    <subcellularLocation>
        <location evidence="1 9">Cell outer membrane</location>
        <topology evidence="1 9">Multi-pass membrane protein</topology>
    </subcellularLocation>
</comment>
<dbReference type="Pfam" id="PF13953">
    <property type="entry name" value="PapC_C"/>
    <property type="match status" value="1"/>
</dbReference>
<proteinExistence type="inferred from homology"/>